<reference evidence="5 7" key="2">
    <citation type="submission" date="2019-03" db="EMBL/GenBank/DDBJ databases">
        <title>Genomic Encyclopedia of Type Strains, Phase IV (KMG-IV): sequencing the most valuable type-strain genomes for metagenomic binning, comparative biology and taxonomic classification.</title>
        <authorList>
            <person name="Goeker M."/>
        </authorList>
    </citation>
    <scope>NUCLEOTIDE SEQUENCE [LARGE SCALE GENOMIC DNA]</scope>
    <source>
        <strain evidence="5 7">DSM 15264</strain>
    </source>
</reference>
<gene>
    <name evidence="4" type="ORF">C1702_10650</name>
    <name evidence="5" type="ORF">EV676_109100</name>
</gene>
<dbReference type="AlphaFoldDB" id="A0A2S5T425"/>
<evidence type="ECO:0000313" key="7">
    <source>
        <dbReference type="Proteomes" id="UP000294772"/>
    </source>
</evidence>
<feature type="domain" description="Mce/MlaD" evidence="3">
    <location>
        <begin position="44"/>
        <end position="133"/>
    </location>
</feature>
<evidence type="ECO:0000256" key="2">
    <source>
        <dbReference type="SAM" id="Phobius"/>
    </source>
</evidence>
<name>A0A2S5T425_9BURK</name>
<evidence type="ECO:0000313" key="6">
    <source>
        <dbReference type="Proteomes" id="UP000239406"/>
    </source>
</evidence>
<keyword evidence="2" id="KW-1133">Transmembrane helix</keyword>
<dbReference type="Pfam" id="PF02470">
    <property type="entry name" value="MlaD"/>
    <property type="match status" value="1"/>
</dbReference>
<dbReference type="OrthoDB" id="9806984at2"/>
<keyword evidence="1" id="KW-0175">Coiled coil</keyword>
<evidence type="ECO:0000259" key="3">
    <source>
        <dbReference type="Pfam" id="PF02470"/>
    </source>
</evidence>
<proteinExistence type="predicted"/>
<dbReference type="Proteomes" id="UP000294772">
    <property type="component" value="Unassembled WGS sequence"/>
</dbReference>
<feature type="transmembrane region" description="Helical" evidence="2">
    <location>
        <begin position="6"/>
        <end position="27"/>
    </location>
</feature>
<dbReference type="InterPro" id="IPR052336">
    <property type="entry name" value="MlaD_Phospholipid_Transporter"/>
</dbReference>
<keyword evidence="2" id="KW-0812">Transmembrane</keyword>
<evidence type="ECO:0000256" key="1">
    <source>
        <dbReference type="SAM" id="Coils"/>
    </source>
</evidence>
<evidence type="ECO:0000313" key="5">
    <source>
        <dbReference type="EMBL" id="TCP05014.1"/>
    </source>
</evidence>
<keyword evidence="2" id="KW-0472">Membrane</keyword>
<dbReference type="PANTHER" id="PTHR33371">
    <property type="entry name" value="INTERMEMBRANE PHOSPHOLIPID TRANSPORT SYSTEM BINDING PROTEIN MLAD-RELATED"/>
    <property type="match status" value="1"/>
</dbReference>
<organism evidence="4 6">
    <name type="scientific">Caldimonas thermodepolymerans</name>
    <dbReference type="NCBI Taxonomy" id="215580"/>
    <lineage>
        <taxon>Bacteria</taxon>
        <taxon>Pseudomonadati</taxon>
        <taxon>Pseudomonadota</taxon>
        <taxon>Betaproteobacteria</taxon>
        <taxon>Burkholderiales</taxon>
        <taxon>Sphaerotilaceae</taxon>
        <taxon>Caldimonas</taxon>
    </lineage>
</organism>
<dbReference type="EMBL" id="SLXF01000009">
    <property type="protein sequence ID" value="TCP05014.1"/>
    <property type="molecule type" value="Genomic_DNA"/>
</dbReference>
<feature type="coiled-coil region" evidence="1">
    <location>
        <begin position="244"/>
        <end position="275"/>
    </location>
</feature>
<dbReference type="RefSeq" id="WP_104357684.1">
    <property type="nucleotide sequence ID" value="NZ_CALFFA010000041.1"/>
</dbReference>
<reference evidence="4 6" key="1">
    <citation type="submission" date="2018-02" db="EMBL/GenBank/DDBJ databases">
        <title>Reclassifiation of [Polyangium] brachysporum DSM 7029 as Guopingzhaonella breviflexa gen. nov., sp. nov., a member of the family Comamonadaceae.</title>
        <authorList>
            <person name="Tang B."/>
        </authorList>
    </citation>
    <scope>NUCLEOTIDE SEQUENCE [LARGE SCALE GENOMIC DNA]</scope>
    <source>
        <strain evidence="4 6">DSM 15344</strain>
    </source>
</reference>
<comment type="caution">
    <text evidence="4">The sequence shown here is derived from an EMBL/GenBank/DDBJ whole genome shotgun (WGS) entry which is preliminary data.</text>
</comment>
<keyword evidence="6" id="KW-1185">Reference proteome</keyword>
<dbReference type="Proteomes" id="UP000239406">
    <property type="component" value="Unassembled WGS sequence"/>
</dbReference>
<accession>A0A2S5T425</accession>
<sequence length="321" mass="33985">MKRHALLVGSFVIGALVLLVIGIIWLSGNALFHQELRAAVYFKGSVNGLYVGAPVTFRGVPVGRVESIGIEVDDATLNARIPVYVSLRPDAVQYSGGGKDAELDLPALVQRGLRARLLAQSFVTGQKYIELDFAPDTPAVLAGGGGVPEIPALGDRFDALIDQVAELPLRETVQDLRDTLRTLQQTLAATQGSLDTTAGAIAQTVDEARSTLRTASAALVAVQADTQATLRAMTRLAQDSGQTVQQLQTELAATLQAARRAAESAQTAIDRVSEMAAPGAPLRADLDGAVRDLAQAARSLRTWSEVLEERPNAVIFGNDTP</sequence>
<evidence type="ECO:0000313" key="4">
    <source>
        <dbReference type="EMBL" id="PPE69648.1"/>
    </source>
</evidence>
<dbReference type="InterPro" id="IPR003399">
    <property type="entry name" value="Mce/MlaD"/>
</dbReference>
<dbReference type="EMBL" id="PSNY01000010">
    <property type="protein sequence ID" value="PPE69648.1"/>
    <property type="molecule type" value="Genomic_DNA"/>
</dbReference>
<dbReference type="PANTHER" id="PTHR33371:SF4">
    <property type="entry name" value="INTERMEMBRANE PHOSPHOLIPID TRANSPORT SYSTEM BINDING PROTEIN MLAD"/>
    <property type="match status" value="1"/>
</dbReference>
<protein>
    <submittedName>
        <fullName evidence="4">Paraquat-inducible protein B</fullName>
    </submittedName>
</protein>